<evidence type="ECO:0000256" key="1">
    <source>
        <dbReference type="SAM" id="MobiDB-lite"/>
    </source>
</evidence>
<gene>
    <name evidence="2" type="ORF">BN7_2615</name>
</gene>
<proteinExistence type="predicted"/>
<organism evidence="2 3">
    <name type="scientific">Wickerhamomyces ciferrii (strain ATCC 14091 / BCRC 22168 / CBS 111 / JCM 3599 / NBRC 0793 / NRRL Y-1031 F-60-10)</name>
    <name type="common">Yeast</name>
    <name type="synonym">Pichia ciferrii</name>
    <dbReference type="NCBI Taxonomy" id="1206466"/>
    <lineage>
        <taxon>Eukaryota</taxon>
        <taxon>Fungi</taxon>
        <taxon>Dikarya</taxon>
        <taxon>Ascomycota</taxon>
        <taxon>Saccharomycotina</taxon>
        <taxon>Saccharomycetes</taxon>
        <taxon>Phaffomycetales</taxon>
        <taxon>Wickerhamomycetaceae</taxon>
        <taxon>Wickerhamomyces</taxon>
    </lineage>
</organism>
<reference evidence="2 3" key="1">
    <citation type="journal article" date="2012" name="Eukaryot. Cell">
        <title>Draft genome sequence of Wickerhamomyces ciferrii NRRL Y-1031 F-60-10.</title>
        <authorList>
            <person name="Schneider J."/>
            <person name="Andrea H."/>
            <person name="Blom J."/>
            <person name="Jaenicke S."/>
            <person name="Ruckert C."/>
            <person name="Schorsch C."/>
            <person name="Szczepanowski R."/>
            <person name="Farwick M."/>
            <person name="Goesmann A."/>
            <person name="Puhler A."/>
            <person name="Schaffer S."/>
            <person name="Tauch A."/>
            <person name="Kohler T."/>
            <person name="Brinkrolf K."/>
        </authorList>
    </citation>
    <scope>NUCLEOTIDE SEQUENCE [LARGE SCALE GENOMIC DNA]</scope>
    <source>
        <strain evidence="3">ATCC 14091 / BCRC 22168 / CBS 111 / JCM 3599 / NBRC 0793 / NRRL Y-1031 F-60-10</strain>
    </source>
</reference>
<sequence>MSLFTRTDDVPQPEDGREVLLRRKTLSLLKENIEYKKIIEDKQKEILKLESTLLTRNEDIVKANEEILILKQLIKVQRRKQLKLILKGSKLSNELNNVEPRNRGDDEVESNESFKPPEPRLRDINLNPSEDFFSKRPTEVQYGHTFKNLIISEYSAIVEGVAVGDKFISFDTAEKILFIIYDIINGIGSGIQDTRVYELAENSKTVKRIIQCRSCNQRLALLEFNNFRSPFVYLASYVENHICKYPDIINKLAINFKKKLREKEVQDSKANKKKKKTKSELDEEIVQKWRHQEQLYDEIFQKLLGDVTLFKQYIFISKTVNISSKRSLEFISEVTLRLYPKMMNTNQKTMSQKYKDLNDLVIACCINIMGLDNSEVFQRINERLNKTFSVNDFTTSTKKNEESQLRRNIGNIYNDEFEDSDIISLALELTNYEITMFVASEEKMIFTNYKSETSYGVDQFPNSDQVLEKLNNNIDKAKQEKLRKELSRSTGEHGKENEELNFDLVDEMDEDSEDNDIPDAEKASLSELAASHVDRNESFFPLAEVYNKSNSSTQSFTQEFKAKKDIVDKSVIDNAINLLVELKNKKKSIDLVYFQNKVSQAIWDKSEGCLFLDGTYTKIKYSRYKDNFNTLLVISTRLCNGSSIPIGFALVNNENFINWSIVLETFKMVNFEELKSLKQVRLLSDSQKGLLLSMNICLTDFFEEMDISSCIVHLKKKSAKIYKR</sequence>
<evidence type="ECO:0000313" key="2">
    <source>
        <dbReference type="EMBL" id="CCH43068.1"/>
    </source>
</evidence>
<feature type="region of interest" description="Disordered" evidence="1">
    <location>
        <begin position="96"/>
        <end position="121"/>
    </location>
</feature>
<comment type="caution">
    <text evidence="2">The sequence shown here is derived from an EMBL/GenBank/DDBJ whole genome shotgun (WGS) entry which is preliminary data.</text>
</comment>
<accession>K0KPI4</accession>
<dbReference type="AlphaFoldDB" id="K0KPI4"/>
<dbReference type="EMBL" id="CAIF01000066">
    <property type="protein sequence ID" value="CCH43068.1"/>
    <property type="molecule type" value="Genomic_DNA"/>
</dbReference>
<dbReference type="InParanoid" id="K0KPI4"/>
<dbReference type="HOGENOM" id="CLU_382272_0_0_1"/>
<feature type="compositionally biased region" description="Basic and acidic residues" evidence="1">
    <location>
        <begin position="478"/>
        <end position="498"/>
    </location>
</feature>
<dbReference type="Proteomes" id="UP000009328">
    <property type="component" value="Unassembled WGS sequence"/>
</dbReference>
<keyword evidence="3" id="KW-1185">Reference proteome</keyword>
<evidence type="ECO:0000313" key="3">
    <source>
        <dbReference type="Proteomes" id="UP000009328"/>
    </source>
</evidence>
<feature type="region of interest" description="Disordered" evidence="1">
    <location>
        <begin position="478"/>
        <end position="502"/>
    </location>
</feature>
<protein>
    <submittedName>
        <fullName evidence="2">Uncharacterized protein</fullName>
    </submittedName>
</protein>
<name>K0KPI4_WICCF</name>